<dbReference type="PIRSF" id="PIRSF012702">
    <property type="entry name" value="UCP012702"/>
    <property type="match status" value="1"/>
</dbReference>
<dbReference type="Pfam" id="PF07171">
    <property type="entry name" value="MlrC_C"/>
    <property type="match status" value="1"/>
</dbReference>
<keyword evidence="1" id="KW-0482">Metalloprotease</keyword>
<dbReference type="InterPro" id="IPR009197">
    <property type="entry name" value="MlrC"/>
</dbReference>
<evidence type="ECO:0000313" key="4">
    <source>
        <dbReference type="EMBL" id="MBZ1351103.1"/>
    </source>
</evidence>
<evidence type="ECO:0000259" key="3">
    <source>
        <dbReference type="Pfam" id="PF07364"/>
    </source>
</evidence>
<dbReference type="Pfam" id="PF07364">
    <property type="entry name" value="DUF1485"/>
    <property type="match status" value="1"/>
</dbReference>
<dbReference type="InterPro" id="IPR010799">
    <property type="entry name" value="MlrC_C"/>
</dbReference>
<evidence type="ECO:0000259" key="2">
    <source>
        <dbReference type="Pfam" id="PF07171"/>
    </source>
</evidence>
<comment type="cofactor">
    <cofactor evidence="1">
        <name>Zn(2+)</name>
        <dbReference type="ChEBI" id="CHEBI:29105"/>
    </cofactor>
    <text evidence="1">Binds 1 zinc ion per subunit.</text>
</comment>
<keyword evidence="1" id="KW-0479">Metal-binding</keyword>
<dbReference type="EMBL" id="JAHXRI010000010">
    <property type="protein sequence ID" value="MBZ1351103.1"/>
    <property type="molecule type" value="Genomic_DNA"/>
</dbReference>
<sequence>MKILVARMNHETNTFSPIATPLKSFGDNGPLYGTEAYVASKGTRTGIAAFIDILEAAGHEVVVACTATANPSGSVCAKAYTHLCDTIVAAAKGCDAVALDLHGAMVAENSDDGEGDLLERVRKALPNAPIAVALDLHGKMTDKIINNSDIVISFKTYPHVDMYETGEHAGRLLVDMINQRIKPTIAWRRLPLILNTLCSRTDIGPMHEAVKLARAAEAKGILGASVLAGFALADIAAPCISVVVVSNNDQAAAEATAQEIADYIWTNREGFIYKNEPLAASIARAKDLAAAPGSGPVLLLDHGDNCMSGGTCDDMNVLHEALKQGLEDIVVGPICDPEAVAQLIAAGLGVTVTLPIGDKVPLTQLDITNPPRLLTGVVSKITDGQYVVSGPTYTGQRIHMGRTVCLDTPQAKVMVTETPQEHWDLGIFSHIGIDAPKHRFILLKSRMYCRPVFVPIAKALVECDGGGVTGADYSRFPYKKLDRPVYPFDSQTTWK</sequence>
<protein>
    <recommendedName>
        <fullName evidence="1">Microcystinase C</fullName>
        <shortName evidence="1">MlrC</shortName>
    </recommendedName>
</protein>
<dbReference type="RefSeq" id="WP_259661522.1">
    <property type="nucleotide sequence ID" value="NZ_JAHXRI010000010.1"/>
</dbReference>
<comment type="caution">
    <text evidence="4">The sequence shown here is derived from an EMBL/GenBank/DDBJ whole genome shotgun (WGS) entry which is preliminary data.</text>
</comment>
<dbReference type="Proteomes" id="UP000739565">
    <property type="component" value="Unassembled WGS sequence"/>
</dbReference>
<organism evidence="4 5">
    <name type="scientific">Zwartia hollandica</name>
    <dbReference type="NCBI Taxonomy" id="324606"/>
    <lineage>
        <taxon>Bacteria</taxon>
        <taxon>Pseudomonadati</taxon>
        <taxon>Pseudomonadota</taxon>
        <taxon>Betaproteobacteria</taxon>
        <taxon>Burkholderiales</taxon>
        <taxon>Alcaligenaceae</taxon>
        <taxon>Zwartia</taxon>
    </lineage>
</organism>
<accession>A0A953NAT8</accession>
<dbReference type="InterPro" id="IPR015995">
    <property type="entry name" value="MlrC_N"/>
</dbReference>
<comment type="similarity">
    <text evidence="1">Belongs to the peptidase M81 family.</text>
</comment>
<evidence type="ECO:0000313" key="5">
    <source>
        <dbReference type="Proteomes" id="UP000739565"/>
    </source>
</evidence>
<reference evidence="4" key="1">
    <citation type="submission" date="2021-07" db="EMBL/GenBank/DDBJ databases">
        <title>New genus and species of the family Alcaligenaceae.</title>
        <authorList>
            <person name="Hahn M.W."/>
        </authorList>
    </citation>
    <scope>NUCLEOTIDE SEQUENCE</scope>
    <source>
        <strain evidence="4">LF4-65</strain>
    </source>
</reference>
<evidence type="ECO:0000256" key="1">
    <source>
        <dbReference type="PIRNR" id="PIRNR012702"/>
    </source>
</evidence>
<gene>
    <name evidence="4" type="ORF">KZZ10_10645</name>
</gene>
<comment type="function">
    <text evidence="1">Involved in peptidolytic degradation of cyclic heptapeptide hepatotoxin microcystin (MC).</text>
</comment>
<name>A0A953NAT8_9BURK</name>
<feature type="domain" description="Microcystin LR degradation protein MlrC N-terminal" evidence="3">
    <location>
        <begin position="2"/>
        <end position="285"/>
    </location>
</feature>
<dbReference type="GO" id="GO:0008237">
    <property type="term" value="F:metallopeptidase activity"/>
    <property type="evidence" value="ECO:0007669"/>
    <property type="project" value="UniProtKB-KW"/>
</dbReference>
<dbReference type="AlphaFoldDB" id="A0A953NAT8"/>
<feature type="domain" description="Microcystin LR degradation protein MlrC C-terminal" evidence="2">
    <location>
        <begin position="299"/>
        <end position="480"/>
    </location>
</feature>
<keyword evidence="1" id="KW-0645">Protease</keyword>
<dbReference type="GO" id="GO:0046872">
    <property type="term" value="F:metal ion binding"/>
    <property type="evidence" value="ECO:0007669"/>
    <property type="project" value="UniProtKB-KW"/>
</dbReference>
<proteinExistence type="inferred from homology"/>
<dbReference type="GO" id="GO:0006508">
    <property type="term" value="P:proteolysis"/>
    <property type="evidence" value="ECO:0007669"/>
    <property type="project" value="UniProtKB-KW"/>
</dbReference>
<keyword evidence="1" id="KW-0378">Hydrolase</keyword>
<keyword evidence="5" id="KW-1185">Reference proteome</keyword>